<dbReference type="PANTHER" id="PTHR23081">
    <property type="entry name" value="RNA POLYMERASE II CTD PHOSPHATASE"/>
    <property type="match status" value="1"/>
</dbReference>
<feature type="region of interest" description="Disordered" evidence="7">
    <location>
        <begin position="231"/>
        <end position="251"/>
    </location>
</feature>
<feature type="non-terminal residue" evidence="10">
    <location>
        <position position="454"/>
    </location>
</feature>
<evidence type="ECO:0000313" key="10">
    <source>
        <dbReference type="EMBL" id="RKO99380.1"/>
    </source>
</evidence>
<evidence type="ECO:0000256" key="2">
    <source>
        <dbReference type="ARBA" id="ARBA00022801"/>
    </source>
</evidence>
<dbReference type="InterPro" id="IPR036420">
    <property type="entry name" value="BRCT_dom_sf"/>
</dbReference>
<dbReference type="Gene3D" id="3.40.50.10190">
    <property type="entry name" value="BRCT domain"/>
    <property type="match status" value="1"/>
</dbReference>
<dbReference type="PROSITE" id="PS50172">
    <property type="entry name" value="BRCT"/>
    <property type="match status" value="1"/>
</dbReference>
<dbReference type="SMART" id="SM00577">
    <property type="entry name" value="CPDc"/>
    <property type="match status" value="1"/>
</dbReference>
<comment type="function">
    <text evidence="6">This promotes the activity of RNA polymerase II.</text>
</comment>
<comment type="subcellular location">
    <subcellularLocation>
        <location evidence="1 6">Nucleus</location>
    </subcellularLocation>
</comment>
<proteinExistence type="predicted"/>
<dbReference type="STRING" id="1555241.A0A4P9X303"/>
<dbReference type="CDD" id="cd17729">
    <property type="entry name" value="BRCT_CTDP1"/>
    <property type="match status" value="1"/>
</dbReference>
<feature type="domain" description="FCP1 homology" evidence="9">
    <location>
        <begin position="61"/>
        <end position="233"/>
    </location>
</feature>
<name>A0A4P9X303_9FUNG</name>
<protein>
    <recommendedName>
        <fullName evidence="6">RNA polymerase II subunit A C-terminal domain phosphatase</fullName>
        <ecNumber evidence="6">3.1.3.16</ecNumber>
    </recommendedName>
</protein>
<feature type="region of interest" description="Disordered" evidence="7">
    <location>
        <begin position="367"/>
        <end position="391"/>
    </location>
</feature>
<dbReference type="InterPro" id="IPR036412">
    <property type="entry name" value="HAD-like_sf"/>
</dbReference>
<sequence length="454" mass="49529">CGHAVQLHGLCALCGRDLSVPDFMGSDQQRARIRMTHDASGVTVSESEAERIEMDTAIRLRQHRKLSLVLDLDQTVIHATVDPTVGEWMQRMPDAPVLQDVFHFTLDPGGFVYYVKLRPGTRAFVERMAQRYELHIYTMGTRKYALAVARLLDPDGRYFQGRILSRDDSGSFAFKSIQRLFPSDQSMVVVVDDRGDVWEWPRNLIKIKPYDFFQGIGDINEPVYAAGKRAERPAADGDGGGDESGRSSPEAASADAGAAVAALRPMLVDHDRDLEVVGQILENVHEAFYRAPLSGALLDDSTRRQLRLVPPDVKTILPALKRGVFRGCTFCFSAVVPRGVPFARHDTVIMATAFGARCVPDLDAALDAPGGRPGDARPGAADGDGDGDGVTHLIAQQAGTDKVHRALRSGRVHVVDPGWLTACISAWRRVPEAPFYVGPPPARPRLPAVQAAPA</sequence>
<organism evidence="10 11">
    <name type="scientific">Caulochytrium protostelioides</name>
    <dbReference type="NCBI Taxonomy" id="1555241"/>
    <lineage>
        <taxon>Eukaryota</taxon>
        <taxon>Fungi</taxon>
        <taxon>Fungi incertae sedis</taxon>
        <taxon>Chytridiomycota</taxon>
        <taxon>Chytridiomycota incertae sedis</taxon>
        <taxon>Chytridiomycetes</taxon>
        <taxon>Caulochytriales</taxon>
        <taxon>Caulochytriaceae</taxon>
        <taxon>Caulochytrium</taxon>
    </lineage>
</organism>
<dbReference type="Gene3D" id="3.40.50.1000">
    <property type="entry name" value="HAD superfamily/HAD-like"/>
    <property type="match status" value="1"/>
</dbReference>
<dbReference type="OrthoDB" id="10249888at2759"/>
<dbReference type="InterPro" id="IPR001357">
    <property type="entry name" value="BRCT_dom"/>
</dbReference>
<feature type="non-terminal residue" evidence="10">
    <location>
        <position position="1"/>
    </location>
</feature>
<dbReference type="AlphaFoldDB" id="A0A4P9X303"/>
<comment type="catalytic activity">
    <reaction evidence="5 6">
        <text>O-phospho-L-threonyl-[protein] + H2O = L-threonyl-[protein] + phosphate</text>
        <dbReference type="Rhea" id="RHEA:47004"/>
        <dbReference type="Rhea" id="RHEA-COMP:11060"/>
        <dbReference type="Rhea" id="RHEA-COMP:11605"/>
        <dbReference type="ChEBI" id="CHEBI:15377"/>
        <dbReference type="ChEBI" id="CHEBI:30013"/>
        <dbReference type="ChEBI" id="CHEBI:43474"/>
        <dbReference type="ChEBI" id="CHEBI:61977"/>
        <dbReference type="EC" id="3.1.3.16"/>
    </reaction>
</comment>
<feature type="domain" description="BRCT" evidence="8">
    <location>
        <begin position="320"/>
        <end position="437"/>
    </location>
</feature>
<dbReference type="InterPro" id="IPR004274">
    <property type="entry name" value="FCP1_dom"/>
</dbReference>
<dbReference type="PROSITE" id="PS50969">
    <property type="entry name" value="FCP1"/>
    <property type="match status" value="1"/>
</dbReference>
<dbReference type="InterPro" id="IPR011947">
    <property type="entry name" value="FCP1_euk"/>
</dbReference>
<accession>A0A4P9X303</accession>
<dbReference type="GO" id="GO:0008420">
    <property type="term" value="F:RNA polymerase II CTD heptapeptide repeat phosphatase activity"/>
    <property type="evidence" value="ECO:0007669"/>
    <property type="project" value="UniProtKB-UniRule"/>
</dbReference>
<dbReference type="InterPro" id="IPR023214">
    <property type="entry name" value="HAD_sf"/>
</dbReference>
<evidence type="ECO:0000256" key="7">
    <source>
        <dbReference type="SAM" id="MobiDB-lite"/>
    </source>
</evidence>
<evidence type="ECO:0000256" key="4">
    <source>
        <dbReference type="ARBA" id="ARBA00047761"/>
    </source>
</evidence>
<evidence type="ECO:0000259" key="8">
    <source>
        <dbReference type="PROSITE" id="PS50172"/>
    </source>
</evidence>
<dbReference type="EC" id="3.1.3.16" evidence="6"/>
<keyword evidence="11" id="KW-1185">Reference proteome</keyword>
<dbReference type="SUPFAM" id="SSF56784">
    <property type="entry name" value="HAD-like"/>
    <property type="match status" value="1"/>
</dbReference>
<dbReference type="PANTHER" id="PTHR23081:SF36">
    <property type="entry name" value="RNA POLYMERASE II SUBUNIT A C-TERMINAL DOMAIN PHOSPHATASE"/>
    <property type="match status" value="1"/>
</dbReference>
<comment type="catalytic activity">
    <reaction evidence="4 6">
        <text>O-phospho-L-seryl-[protein] + H2O = L-seryl-[protein] + phosphate</text>
        <dbReference type="Rhea" id="RHEA:20629"/>
        <dbReference type="Rhea" id="RHEA-COMP:9863"/>
        <dbReference type="Rhea" id="RHEA-COMP:11604"/>
        <dbReference type="ChEBI" id="CHEBI:15377"/>
        <dbReference type="ChEBI" id="CHEBI:29999"/>
        <dbReference type="ChEBI" id="CHEBI:43474"/>
        <dbReference type="ChEBI" id="CHEBI:83421"/>
        <dbReference type="EC" id="3.1.3.16"/>
    </reaction>
</comment>
<reference evidence="11" key="1">
    <citation type="journal article" date="2018" name="Nat. Microbiol.">
        <title>Leveraging single-cell genomics to expand the fungal tree of life.</title>
        <authorList>
            <person name="Ahrendt S.R."/>
            <person name="Quandt C.A."/>
            <person name="Ciobanu D."/>
            <person name="Clum A."/>
            <person name="Salamov A."/>
            <person name="Andreopoulos B."/>
            <person name="Cheng J.F."/>
            <person name="Woyke T."/>
            <person name="Pelin A."/>
            <person name="Henrissat B."/>
            <person name="Reynolds N.K."/>
            <person name="Benny G.L."/>
            <person name="Smith M.E."/>
            <person name="James T.Y."/>
            <person name="Grigoriev I.V."/>
        </authorList>
    </citation>
    <scope>NUCLEOTIDE SEQUENCE [LARGE SCALE GENOMIC DNA]</scope>
    <source>
        <strain evidence="11">ATCC 52028</strain>
    </source>
</reference>
<evidence type="ECO:0000313" key="11">
    <source>
        <dbReference type="Proteomes" id="UP000274922"/>
    </source>
</evidence>
<dbReference type="Pfam" id="PF00533">
    <property type="entry name" value="BRCT"/>
    <property type="match status" value="1"/>
</dbReference>
<evidence type="ECO:0000259" key="9">
    <source>
        <dbReference type="PROSITE" id="PS50969"/>
    </source>
</evidence>
<evidence type="ECO:0000256" key="3">
    <source>
        <dbReference type="ARBA" id="ARBA00023242"/>
    </source>
</evidence>
<dbReference type="Proteomes" id="UP000274922">
    <property type="component" value="Unassembled WGS sequence"/>
</dbReference>
<dbReference type="InterPro" id="IPR039189">
    <property type="entry name" value="Fcp1"/>
</dbReference>
<gene>
    <name evidence="10" type="ORF">CXG81DRAFT_6984</name>
</gene>
<dbReference type="CDD" id="cd07521">
    <property type="entry name" value="HAD_FCP1-like"/>
    <property type="match status" value="1"/>
</dbReference>
<dbReference type="EMBL" id="ML014290">
    <property type="protein sequence ID" value="RKO99380.1"/>
    <property type="molecule type" value="Genomic_DNA"/>
</dbReference>
<dbReference type="SUPFAM" id="SSF52113">
    <property type="entry name" value="BRCT domain"/>
    <property type="match status" value="1"/>
</dbReference>
<evidence type="ECO:0000256" key="6">
    <source>
        <dbReference type="RuleBase" id="RU366066"/>
    </source>
</evidence>
<dbReference type="NCBIfam" id="TIGR02250">
    <property type="entry name" value="FCP1_euk"/>
    <property type="match status" value="1"/>
</dbReference>
<keyword evidence="3 6" id="KW-0539">Nucleus</keyword>
<evidence type="ECO:0000256" key="5">
    <source>
        <dbReference type="ARBA" id="ARBA00048336"/>
    </source>
</evidence>
<keyword evidence="2 6" id="KW-0378">Hydrolase</keyword>
<evidence type="ECO:0000256" key="1">
    <source>
        <dbReference type="ARBA" id="ARBA00004123"/>
    </source>
</evidence>
<dbReference type="Pfam" id="PF03031">
    <property type="entry name" value="NIF"/>
    <property type="match status" value="1"/>
</dbReference>
<dbReference type="GO" id="GO:0005634">
    <property type="term" value="C:nucleus"/>
    <property type="evidence" value="ECO:0007669"/>
    <property type="project" value="UniProtKB-SubCell"/>
</dbReference>
<dbReference type="SMART" id="SM00292">
    <property type="entry name" value="BRCT"/>
    <property type="match status" value="1"/>
</dbReference>
<dbReference type="Gene3D" id="1.10.287.10">
    <property type="entry name" value="S15/NS1, RNA-binding"/>
    <property type="match status" value="1"/>
</dbReference>